<name>A0ABT4RM40_9ACTN</name>
<evidence type="ECO:0000313" key="2">
    <source>
        <dbReference type="EMBL" id="MDA0139577.1"/>
    </source>
</evidence>
<evidence type="ECO:0000256" key="1">
    <source>
        <dbReference type="SAM" id="Phobius"/>
    </source>
</evidence>
<sequence>MALTFLRYVLPALLVLAGFVVLFAVDDDIRWDGWAMLVGSGLALLLLNVLFRYGAKGDEEREAEESAREYFAEHGRWPDDPA</sequence>
<proteinExistence type="predicted"/>
<protein>
    <recommendedName>
        <fullName evidence="4">DUF4229 domain-containing protein</fullName>
    </recommendedName>
</protein>
<comment type="caution">
    <text evidence="2">The sequence shown here is derived from an EMBL/GenBank/DDBJ whole genome shotgun (WGS) entry which is preliminary data.</text>
</comment>
<dbReference type="Proteomes" id="UP001147700">
    <property type="component" value="Unassembled WGS sequence"/>
</dbReference>
<gene>
    <name evidence="2" type="ORF">OJ962_18905</name>
</gene>
<dbReference type="RefSeq" id="WP_202952043.1">
    <property type="nucleotide sequence ID" value="NZ_JAPCID010000027.1"/>
</dbReference>
<organism evidence="2 3">
    <name type="scientific">Solirubrobacter deserti</name>
    <dbReference type="NCBI Taxonomy" id="2282478"/>
    <lineage>
        <taxon>Bacteria</taxon>
        <taxon>Bacillati</taxon>
        <taxon>Actinomycetota</taxon>
        <taxon>Thermoleophilia</taxon>
        <taxon>Solirubrobacterales</taxon>
        <taxon>Solirubrobacteraceae</taxon>
        <taxon>Solirubrobacter</taxon>
    </lineage>
</organism>
<keyword evidence="3" id="KW-1185">Reference proteome</keyword>
<keyword evidence="1" id="KW-1133">Transmembrane helix</keyword>
<keyword evidence="1" id="KW-0812">Transmembrane</keyword>
<feature type="transmembrane region" description="Helical" evidence="1">
    <location>
        <begin position="34"/>
        <end position="51"/>
    </location>
</feature>
<accession>A0ABT4RM40</accession>
<evidence type="ECO:0000313" key="3">
    <source>
        <dbReference type="Proteomes" id="UP001147700"/>
    </source>
</evidence>
<dbReference type="EMBL" id="JAPCID010000027">
    <property type="protein sequence ID" value="MDA0139577.1"/>
    <property type="molecule type" value="Genomic_DNA"/>
</dbReference>
<reference evidence="2" key="1">
    <citation type="submission" date="2022-10" db="EMBL/GenBank/DDBJ databases">
        <title>The WGS of Solirubrobacter sp. CPCC 204708.</title>
        <authorList>
            <person name="Jiang Z."/>
        </authorList>
    </citation>
    <scope>NUCLEOTIDE SEQUENCE</scope>
    <source>
        <strain evidence="2">CPCC 204708</strain>
    </source>
</reference>
<keyword evidence="1" id="KW-0472">Membrane</keyword>
<evidence type="ECO:0008006" key="4">
    <source>
        <dbReference type="Google" id="ProtNLM"/>
    </source>
</evidence>